<feature type="region of interest" description="Disordered" evidence="1">
    <location>
        <begin position="1"/>
        <end position="20"/>
    </location>
</feature>
<comment type="caution">
    <text evidence="2">The sequence shown here is derived from an EMBL/GenBank/DDBJ whole genome shotgun (WGS) entry which is preliminary data.</text>
</comment>
<gene>
    <name evidence="2" type="ORF">R69888_03603</name>
</gene>
<evidence type="ECO:0000313" key="2">
    <source>
        <dbReference type="EMBL" id="CAE6765239.1"/>
    </source>
</evidence>
<reference evidence="2 3" key="1">
    <citation type="submission" date="2021-02" db="EMBL/GenBank/DDBJ databases">
        <authorList>
            <person name="Vanwijnsberghe S."/>
        </authorList>
    </citation>
    <scope>NUCLEOTIDE SEQUENCE [LARGE SCALE GENOMIC DNA]</scope>
    <source>
        <strain evidence="2 3">LMG 31837</strain>
    </source>
</reference>
<evidence type="ECO:0000256" key="1">
    <source>
        <dbReference type="SAM" id="MobiDB-lite"/>
    </source>
</evidence>
<dbReference type="Proteomes" id="UP000672526">
    <property type="component" value="Unassembled WGS sequence"/>
</dbReference>
<accession>A0ABM8RPY1</accession>
<organism evidence="2 3">
    <name type="scientific">Paraburkholderia haematera</name>
    <dbReference type="NCBI Taxonomy" id="2793077"/>
    <lineage>
        <taxon>Bacteria</taxon>
        <taxon>Pseudomonadati</taxon>
        <taxon>Pseudomonadota</taxon>
        <taxon>Betaproteobacteria</taxon>
        <taxon>Burkholderiales</taxon>
        <taxon>Burkholderiaceae</taxon>
        <taxon>Paraburkholderia</taxon>
    </lineage>
</organism>
<proteinExistence type="predicted"/>
<name>A0ABM8RPY1_9BURK</name>
<protein>
    <submittedName>
        <fullName evidence="2">Uncharacterized protein</fullName>
    </submittedName>
</protein>
<keyword evidence="3" id="KW-1185">Reference proteome</keyword>
<sequence length="68" mass="7771">MKRQMIPGNKQRDGSFSSSSTYSREYLQGYIDAKGKVQDSLKKAPKDNTLVLPIEFETQRAQISCTLW</sequence>
<evidence type="ECO:0000313" key="3">
    <source>
        <dbReference type="Proteomes" id="UP000672526"/>
    </source>
</evidence>
<dbReference type="EMBL" id="CAJNBK010000009">
    <property type="protein sequence ID" value="CAE6765239.1"/>
    <property type="molecule type" value="Genomic_DNA"/>
</dbReference>